<accession>A0A9N8YV60</accession>
<comment type="caution">
    <text evidence="1">The sequence shown here is derived from an EMBL/GenBank/DDBJ whole genome shotgun (WGS) entry which is preliminary data.</text>
</comment>
<dbReference type="Proteomes" id="UP000789759">
    <property type="component" value="Unassembled WGS sequence"/>
</dbReference>
<proteinExistence type="predicted"/>
<dbReference type="EMBL" id="CAJVQA010000136">
    <property type="protein sequence ID" value="CAG8457889.1"/>
    <property type="molecule type" value="Genomic_DNA"/>
</dbReference>
<reference evidence="1" key="1">
    <citation type="submission" date="2021-06" db="EMBL/GenBank/DDBJ databases">
        <authorList>
            <person name="Kallberg Y."/>
            <person name="Tangrot J."/>
            <person name="Rosling A."/>
        </authorList>
    </citation>
    <scope>NUCLEOTIDE SEQUENCE</scope>
    <source>
        <strain evidence="1">FL966</strain>
    </source>
</reference>
<dbReference type="OrthoDB" id="2897838at2759"/>
<evidence type="ECO:0000313" key="1">
    <source>
        <dbReference type="EMBL" id="CAG8457889.1"/>
    </source>
</evidence>
<dbReference type="AlphaFoldDB" id="A0A9N8YV60"/>
<name>A0A9N8YV60_9GLOM</name>
<protein>
    <submittedName>
        <fullName evidence="1">15576_t:CDS:1</fullName>
    </submittedName>
</protein>
<sequence length="267" mass="31050">MLENPETTREDVVDIDPMVSGYNSEASEIFDKDLQTLRELARKSAERAKDTSTKTRAPIKKATYSPSPLLNYWKINKYKQGFQVCKSLMLRTLFNNRCREKKVLGMDMPVQLTNQTIIDINWTIKNLREKNRSPAWMPSQVMALFVDMSTTGWSAAIEKKWAFGNWDRCHEYIDIAVLESMAILLGLESFVPTIADHYVTVFIDNRVARKTVESGEKRPWQKEIVQEVPSQLNLADELTRSFDETDWTLSQELFDLINQRWRPFSID</sequence>
<organism evidence="1 2">
    <name type="scientific">Cetraspora pellucida</name>
    <dbReference type="NCBI Taxonomy" id="1433469"/>
    <lineage>
        <taxon>Eukaryota</taxon>
        <taxon>Fungi</taxon>
        <taxon>Fungi incertae sedis</taxon>
        <taxon>Mucoromycota</taxon>
        <taxon>Glomeromycotina</taxon>
        <taxon>Glomeromycetes</taxon>
        <taxon>Diversisporales</taxon>
        <taxon>Gigasporaceae</taxon>
        <taxon>Cetraspora</taxon>
    </lineage>
</organism>
<evidence type="ECO:0000313" key="2">
    <source>
        <dbReference type="Proteomes" id="UP000789759"/>
    </source>
</evidence>
<keyword evidence="2" id="KW-1185">Reference proteome</keyword>
<gene>
    <name evidence="1" type="ORF">CPELLU_LOCUS479</name>
</gene>